<dbReference type="AlphaFoldDB" id="A0A9Y1BKV4"/>
<gene>
    <name evidence="5" type="ORF">K9W45_12405</name>
</gene>
<dbReference type="InterPro" id="IPR039528">
    <property type="entry name" value="DPM1-like"/>
</dbReference>
<keyword evidence="3 5" id="KW-0808">Transferase</keyword>
<organism evidence="5">
    <name type="scientific">Candidatus Heimdallarchaeum aukensis</name>
    <dbReference type="NCBI Taxonomy" id="2876573"/>
    <lineage>
        <taxon>Archaea</taxon>
        <taxon>Promethearchaeati</taxon>
        <taxon>Candidatus Heimdallarchaeota</taxon>
        <taxon>Candidatus Heimdallarchaeia (ex Rinke et al. 2021) (nom. nud.)</taxon>
        <taxon>Candidatus Heimdallarchaeales</taxon>
        <taxon>Candidatus Heimdallarchaeaceae</taxon>
        <taxon>Candidatus Heimdallarchaeum</taxon>
    </lineage>
</organism>
<dbReference type="PANTHER" id="PTHR43398:SF1">
    <property type="entry name" value="DOLICHOL-PHOSPHATE MANNOSYLTRANSFERASE SUBUNIT 1"/>
    <property type="match status" value="1"/>
</dbReference>
<reference evidence="5" key="1">
    <citation type="journal article" date="2022" name="Nat. Microbiol.">
        <title>Unique mobile elements and scalable gene flow at the prokaryote-eukaryote boundary revealed by circularized Asgard archaea genomes.</title>
        <authorList>
            <person name="Wu F."/>
            <person name="Speth D.R."/>
            <person name="Philosof A."/>
            <person name="Cremiere A."/>
            <person name="Narayanan A."/>
            <person name="Barco R.A."/>
            <person name="Connon S.A."/>
            <person name="Amend J.P."/>
            <person name="Antoshechkin I.A."/>
            <person name="Orphan V.J."/>
        </authorList>
    </citation>
    <scope>NUCLEOTIDE SEQUENCE</scope>
    <source>
        <strain evidence="5">PM71</strain>
    </source>
</reference>
<name>A0A9Y1BKV4_9ARCH</name>
<dbReference type="Pfam" id="PF00535">
    <property type="entry name" value="Glycos_transf_2"/>
    <property type="match status" value="1"/>
</dbReference>
<dbReference type="SUPFAM" id="SSF53448">
    <property type="entry name" value="Nucleotide-diphospho-sugar transferases"/>
    <property type="match status" value="1"/>
</dbReference>
<keyword evidence="2 5" id="KW-0328">Glycosyltransferase</keyword>
<sequence length="233" mass="27196">MNSFSNLTVIVPTLNEEKAIQILLEELEKYVPEAKVIVTDDGSFDNTKQNVISFEGNLNVKFLDRSKKPVHGLTASVLDAILQTETPYFLVMDADLQHPPKKLPEFYEELNKGFDLVVGKRRKVKEKWSFHRKLISYSATILGKIVLSLRNKNKCQDIMSGFFASKTEIWKDLIQKKEQKFTLEGYKVLFDFLKAFPKKIRIQEVEYDFGHRDYGSSKINKRIIWLYFKSLFK</sequence>
<dbReference type="InterPro" id="IPR001173">
    <property type="entry name" value="Glyco_trans_2-like"/>
</dbReference>
<dbReference type="GO" id="GO:0035269">
    <property type="term" value="P:protein O-linked glycosylation via mannose"/>
    <property type="evidence" value="ECO:0007669"/>
    <property type="project" value="TreeGrafter"/>
</dbReference>
<dbReference type="Gene3D" id="3.90.550.10">
    <property type="entry name" value="Spore Coat Polysaccharide Biosynthesis Protein SpsA, Chain A"/>
    <property type="match status" value="1"/>
</dbReference>
<feature type="domain" description="Glycosyltransferase 2-like" evidence="4">
    <location>
        <begin position="8"/>
        <end position="166"/>
    </location>
</feature>
<proteinExistence type="inferred from homology"/>
<dbReference type="GO" id="GO:0006506">
    <property type="term" value="P:GPI anchor biosynthetic process"/>
    <property type="evidence" value="ECO:0007669"/>
    <property type="project" value="TreeGrafter"/>
</dbReference>
<dbReference type="Proteomes" id="UP001201020">
    <property type="component" value="Chromosome"/>
</dbReference>
<dbReference type="GO" id="GO:0006488">
    <property type="term" value="P:dolichol-linked oligosaccharide biosynthetic process"/>
    <property type="evidence" value="ECO:0007669"/>
    <property type="project" value="TreeGrafter"/>
</dbReference>
<dbReference type="InterPro" id="IPR029044">
    <property type="entry name" value="Nucleotide-diphossugar_trans"/>
</dbReference>
<evidence type="ECO:0000256" key="2">
    <source>
        <dbReference type="ARBA" id="ARBA00022676"/>
    </source>
</evidence>
<evidence type="ECO:0000256" key="1">
    <source>
        <dbReference type="ARBA" id="ARBA00006739"/>
    </source>
</evidence>
<evidence type="ECO:0000313" key="5">
    <source>
        <dbReference type="EMBL" id="UJG40622.1"/>
    </source>
</evidence>
<evidence type="ECO:0000256" key="3">
    <source>
        <dbReference type="ARBA" id="ARBA00022679"/>
    </source>
</evidence>
<accession>A0A9Y1BKV4</accession>
<dbReference type="EMBL" id="CP084166">
    <property type="protein sequence ID" value="UJG40622.1"/>
    <property type="molecule type" value="Genomic_DNA"/>
</dbReference>
<dbReference type="GO" id="GO:0016020">
    <property type="term" value="C:membrane"/>
    <property type="evidence" value="ECO:0007669"/>
    <property type="project" value="GOC"/>
</dbReference>
<dbReference type="GO" id="GO:0004582">
    <property type="term" value="F:dolichyl-phosphate beta-D-mannosyltransferase activity"/>
    <property type="evidence" value="ECO:0007669"/>
    <property type="project" value="InterPro"/>
</dbReference>
<dbReference type="EC" id="2.4.-.-" evidence="5"/>
<dbReference type="PANTHER" id="PTHR43398">
    <property type="entry name" value="DOLICHOL-PHOSPHATE MANNOSYLTRANSFERASE SUBUNIT 1"/>
    <property type="match status" value="1"/>
</dbReference>
<protein>
    <submittedName>
        <fullName evidence="5">Glycosyltransferase</fullName>
        <ecNumber evidence="5">2.4.-.-</ecNumber>
    </submittedName>
</protein>
<evidence type="ECO:0000259" key="4">
    <source>
        <dbReference type="Pfam" id="PF00535"/>
    </source>
</evidence>
<comment type="similarity">
    <text evidence="1">Belongs to the glycosyltransferase 2 family.</text>
</comment>